<dbReference type="EMBL" id="AVOT02020485">
    <property type="protein sequence ID" value="MBW0508703.1"/>
    <property type="molecule type" value="Genomic_DNA"/>
</dbReference>
<organism evidence="2 3">
    <name type="scientific">Austropuccinia psidii MF-1</name>
    <dbReference type="NCBI Taxonomy" id="1389203"/>
    <lineage>
        <taxon>Eukaryota</taxon>
        <taxon>Fungi</taxon>
        <taxon>Dikarya</taxon>
        <taxon>Basidiomycota</taxon>
        <taxon>Pucciniomycotina</taxon>
        <taxon>Pucciniomycetes</taxon>
        <taxon>Pucciniales</taxon>
        <taxon>Sphaerophragmiaceae</taxon>
        <taxon>Austropuccinia</taxon>
    </lineage>
</organism>
<accession>A0A9Q3HKG9</accession>
<feature type="region of interest" description="Disordered" evidence="1">
    <location>
        <begin position="347"/>
        <end position="370"/>
    </location>
</feature>
<feature type="region of interest" description="Disordered" evidence="1">
    <location>
        <begin position="133"/>
        <end position="155"/>
    </location>
</feature>
<protein>
    <submittedName>
        <fullName evidence="2">Uncharacterized protein</fullName>
    </submittedName>
</protein>
<evidence type="ECO:0000313" key="2">
    <source>
        <dbReference type="EMBL" id="MBW0508703.1"/>
    </source>
</evidence>
<evidence type="ECO:0000256" key="1">
    <source>
        <dbReference type="SAM" id="MobiDB-lite"/>
    </source>
</evidence>
<comment type="caution">
    <text evidence="2">The sequence shown here is derived from an EMBL/GenBank/DDBJ whole genome shotgun (WGS) entry which is preliminary data.</text>
</comment>
<dbReference type="AlphaFoldDB" id="A0A9Q3HKG9"/>
<reference evidence="2" key="1">
    <citation type="submission" date="2021-03" db="EMBL/GenBank/DDBJ databases">
        <title>Draft genome sequence of rust myrtle Austropuccinia psidii MF-1, a brazilian biotype.</title>
        <authorList>
            <person name="Quecine M.C."/>
            <person name="Pachon D.M.R."/>
            <person name="Bonatelli M.L."/>
            <person name="Correr F.H."/>
            <person name="Franceschini L.M."/>
            <person name="Leite T.F."/>
            <person name="Margarido G.R.A."/>
            <person name="Almeida C.A."/>
            <person name="Ferrarezi J.A."/>
            <person name="Labate C.A."/>
        </authorList>
    </citation>
    <scope>NUCLEOTIDE SEQUENCE</scope>
    <source>
        <strain evidence="2">MF-1</strain>
    </source>
</reference>
<gene>
    <name evidence="2" type="ORF">O181_048418</name>
</gene>
<feature type="compositionally biased region" description="Polar residues" evidence="1">
    <location>
        <begin position="274"/>
        <end position="320"/>
    </location>
</feature>
<feature type="compositionally biased region" description="Polar residues" evidence="1">
    <location>
        <begin position="212"/>
        <end position="221"/>
    </location>
</feature>
<proteinExistence type="predicted"/>
<name>A0A9Q3HKG9_9BASI</name>
<evidence type="ECO:0000313" key="3">
    <source>
        <dbReference type="Proteomes" id="UP000765509"/>
    </source>
</evidence>
<keyword evidence="3" id="KW-1185">Reference proteome</keyword>
<sequence length="719" mass="81808">MVVSVNQCHHSRPTGYKVPFDQDHFSLSNIQAFILEIAPMIISMHLSQKLSHLTQLSIALGPTSFVAAYPTLGRIHEQFLEVPVQDLASTWEKRGQPYDPSQNAWTTNSGALAPFIPAPIERQRPLAQAPSLIEGPRSYAPPTIQHAQEPPTSQVEQQLDIVVPPHPQQNFLPYLRLLQHVQDTTQQDLQAYFDDSSFLEFMRFGSLHRNQLNSHPHSNLPQHPYHPPQVVSPYHLVQNGQNPLRQSSLPNHSQGGNGPSHLSKFPNHPRGNGPTRQSNFPDHSQAENGPLQQANSAYHSQVTSGPLHQSKSPNHSQEAQELSPDKLELSDDCQDTYTHLKGALTSVEHSSLRAKPSSSRNNARFHPTKKSKRPVRGVLSFFAAEITKNWRWPGSPKETVYQWIMPLTRFSEMNPNGLESIASDLSKALPNPLWRGSDPVLPSSEAISTGEDEGFVRPLQIFPSSKRDMFCNMFNGRFQKIHSYVEEVLHKVPRNEQSRITSEDLPMCYTTHFMLGDKRSLFGYLQLAIKGNPTSWRMLRPRLRTLSQLSLFLYGRSLNMIKQRLDEERILKFIQWLSDKFTDLKTDLPLVGPTKRILKESMSENSFDDAQKLIMSALAAGKFSEIIDSASLSLAILFYKEVETNLWINKFKNSKDEFWHSMFVYLTMNIHIFDHPGRYKFDPVFWVNFKEKQAIDVVLARIDGELEQKSAESLSHVEK</sequence>
<feature type="compositionally biased region" description="Polar residues" evidence="1">
    <location>
        <begin position="238"/>
        <end position="254"/>
    </location>
</feature>
<feature type="region of interest" description="Disordered" evidence="1">
    <location>
        <begin position="212"/>
        <end position="326"/>
    </location>
</feature>
<dbReference type="Proteomes" id="UP000765509">
    <property type="component" value="Unassembled WGS sequence"/>
</dbReference>